<dbReference type="RefSeq" id="WP_313899690.1">
    <property type="nucleotide sequence ID" value="NZ_JACHEB010000017.1"/>
</dbReference>
<dbReference type="Gene3D" id="2.120.10.30">
    <property type="entry name" value="TolB, C-terminal domain"/>
    <property type="match status" value="2"/>
</dbReference>
<evidence type="ECO:0000256" key="2">
    <source>
        <dbReference type="ARBA" id="ARBA00022825"/>
    </source>
</evidence>
<keyword evidence="2" id="KW-0720">Serine protease</keyword>
<dbReference type="SUPFAM" id="SSF53474">
    <property type="entry name" value="alpha/beta-Hydrolases"/>
    <property type="match status" value="1"/>
</dbReference>
<accession>A0A9X0U843</accession>
<dbReference type="Pfam" id="PF07676">
    <property type="entry name" value="PD40"/>
    <property type="match status" value="3"/>
</dbReference>
<evidence type="ECO:0000256" key="1">
    <source>
        <dbReference type="ARBA" id="ARBA00022801"/>
    </source>
</evidence>
<evidence type="ECO:0000313" key="4">
    <source>
        <dbReference type="EMBL" id="MBB5331642.1"/>
    </source>
</evidence>
<dbReference type="AlphaFoldDB" id="A0A9X0U843"/>
<dbReference type="PANTHER" id="PTHR42776:SF27">
    <property type="entry name" value="DIPEPTIDYL PEPTIDASE FAMILY MEMBER 6"/>
    <property type="match status" value="1"/>
</dbReference>
<evidence type="ECO:0000313" key="5">
    <source>
        <dbReference type="Proteomes" id="UP000535182"/>
    </source>
</evidence>
<dbReference type="SUPFAM" id="SSF82171">
    <property type="entry name" value="DPP6 N-terminal domain-like"/>
    <property type="match status" value="1"/>
</dbReference>
<dbReference type="Gene3D" id="3.40.50.1820">
    <property type="entry name" value="alpha/beta hydrolase"/>
    <property type="match status" value="1"/>
</dbReference>
<sequence>MSLTRTQLQHQQYSSLVRPGIILLAAAYAVGALAQSGNPAPIQPLPTLDPRLVDFWANATNTQAIYFSATHTQAPSGVALSPDGATVAWTIGDGKGFALHLTPLAHPNTAADKIVSPINAGPCFNTSPVWSPDSKTIAYTSTCTTENTAKSGDAQSQIFLYSVATGQSRQLTHITGIFQAPVWAPDGKSLAFLFVENATRESSPLAAITPWSGVIGEDGIEVQRVYSVDAITGQGAWLTPTTLHAYEFDFAPDSKHIAFTAANPPGDNNWWIAKLFTIAITANAAPQVAFDPNTTTTAMHGLQMALPRFSPDGKRIAFIGGLMSDEGSNGGDVWVVTPKNDDNTAQDITPDIDGSPSFEIWLTKDTLGLVENRRGHTLLATYDANKQAMVPGRVLDFGEVILGGFGLGGDAPLSVSRNGVLAFVKSGHETPAELWAGPGAALRQITDLNNPNAPHAHIESVEWTNEGFHVQGWLTYPSNYDPTRKYPVLVQVHGGPSAAVPTGWGRSLLAELGFFEFEPNPRGSFGQGEKFTAANRKDFGYGDLRDILSGLDAVEKQVPAIDSNREAITGWSYGGFMTMFAVTQTNRFKAAIAGAGNPNWQSYYGENSIDQWMLPFFGKTVYDDPAVYAKSSAINFIHNVKTPTLVLVGDRDGEVPAPQSFEFWHALRALGVKTQLVVYPNEGHLFENPDHIRDRSERVLQWLNTYMPAQ</sequence>
<dbReference type="PANTHER" id="PTHR42776">
    <property type="entry name" value="SERINE PEPTIDASE S9 FAMILY MEMBER"/>
    <property type="match status" value="1"/>
</dbReference>
<dbReference type="InterPro" id="IPR011042">
    <property type="entry name" value="6-blade_b-propeller_TolB-like"/>
</dbReference>
<protein>
    <submittedName>
        <fullName evidence="4">Dipeptidyl aminopeptidase/acylaminoacyl peptidase</fullName>
    </submittedName>
</protein>
<keyword evidence="4" id="KW-0031">Aminopeptidase</keyword>
<dbReference type="EMBL" id="JACHEB010000017">
    <property type="protein sequence ID" value="MBB5331642.1"/>
    <property type="molecule type" value="Genomic_DNA"/>
</dbReference>
<keyword evidence="4" id="KW-0645">Protease</keyword>
<dbReference type="InterPro" id="IPR011659">
    <property type="entry name" value="WD40"/>
</dbReference>
<gene>
    <name evidence="4" type="ORF">HDF14_005291</name>
</gene>
<keyword evidence="5" id="KW-1185">Reference proteome</keyword>
<organism evidence="4 5">
    <name type="scientific">Tunturiibacter gelidiferens</name>
    <dbReference type="NCBI Taxonomy" id="3069689"/>
    <lineage>
        <taxon>Bacteria</taxon>
        <taxon>Pseudomonadati</taxon>
        <taxon>Acidobacteriota</taxon>
        <taxon>Terriglobia</taxon>
        <taxon>Terriglobales</taxon>
        <taxon>Acidobacteriaceae</taxon>
        <taxon>Tunturiibacter</taxon>
    </lineage>
</organism>
<evidence type="ECO:0000259" key="3">
    <source>
        <dbReference type="Pfam" id="PF00326"/>
    </source>
</evidence>
<name>A0A9X0U843_9BACT</name>
<dbReference type="Proteomes" id="UP000535182">
    <property type="component" value="Unassembled WGS sequence"/>
</dbReference>
<keyword evidence="1" id="KW-0378">Hydrolase</keyword>
<dbReference type="GO" id="GO:0004177">
    <property type="term" value="F:aminopeptidase activity"/>
    <property type="evidence" value="ECO:0007669"/>
    <property type="project" value="UniProtKB-KW"/>
</dbReference>
<comment type="caution">
    <text evidence="4">The sequence shown here is derived from an EMBL/GenBank/DDBJ whole genome shotgun (WGS) entry which is preliminary data.</text>
</comment>
<reference evidence="4 5" key="1">
    <citation type="submission" date="2020-08" db="EMBL/GenBank/DDBJ databases">
        <title>Genomic Encyclopedia of Type Strains, Phase IV (KMG-V): Genome sequencing to study the core and pangenomes of soil and plant-associated prokaryotes.</title>
        <authorList>
            <person name="Whitman W."/>
        </authorList>
    </citation>
    <scope>NUCLEOTIDE SEQUENCE [LARGE SCALE GENOMIC DNA]</scope>
    <source>
        <strain evidence="4 5">X5P2</strain>
    </source>
</reference>
<dbReference type="Pfam" id="PF00326">
    <property type="entry name" value="Peptidase_S9"/>
    <property type="match status" value="1"/>
</dbReference>
<proteinExistence type="predicted"/>
<dbReference type="InterPro" id="IPR029058">
    <property type="entry name" value="AB_hydrolase_fold"/>
</dbReference>
<feature type="domain" description="Peptidase S9 prolyl oligopeptidase catalytic" evidence="3">
    <location>
        <begin position="504"/>
        <end position="707"/>
    </location>
</feature>
<dbReference type="InterPro" id="IPR001375">
    <property type="entry name" value="Peptidase_S9_cat"/>
</dbReference>
<dbReference type="GO" id="GO:0006508">
    <property type="term" value="P:proteolysis"/>
    <property type="evidence" value="ECO:0007669"/>
    <property type="project" value="InterPro"/>
</dbReference>
<dbReference type="GO" id="GO:0004252">
    <property type="term" value="F:serine-type endopeptidase activity"/>
    <property type="evidence" value="ECO:0007669"/>
    <property type="project" value="TreeGrafter"/>
</dbReference>